<keyword evidence="2" id="KW-1185">Reference proteome</keyword>
<dbReference type="EMBL" id="CM041542">
    <property type="protein sequence ID" value="KAI3365233.1"/>
    <property type="molecule type" value="Genomic_DNA"/>
</dbReference>
<dbReference type="Proteomes" id="UP000831701">
    <property type="component" value="Chromosome 12"/>
</dbReference>
<reference evidence="1" key="1">
    <citation type="submission" date="2022-04" db="EMBL/GenBank/DDBJ databases">
        <title>Jade perch genome.</title>
        <authorList>
            <person name="Chao B."/>
        </authorList>
    </citation>
    <scope>NUCLEOTIDE SEQUENCE</scope>
    <source>
        <strain evidence="1">CB-2022</strain>
    </source>
</reference>
<proteinExistence type="predicted"/>
<evidence type="ECO:0000313" key="2">
    <source>
        <dbReference type="Proteomes" id="UP000831701"/>
    </source>
</evidence>
<feature type="non-terminal residue" evidence="1">
    <location>
        <position position="1"/>
    </location>
</feature>
<comment type="caution">
    <text evidence="1">The sequence shown here is derived from an EMBL/GenBank/DDBJ whole genome shotgun (WGS) entry which is preliminary data.</text>
</comment>
<feature type="non-terminal residue" evidence="1">
    <location>
        <position position="1334"/>
    </location>
</feature>
<sequence length="1334" mass="143879">VRPSVVRSGSCSRSAQTQNRAACRARSTGVRSIYSSCDPVGRGFRSYNQKQLRVPGSPSCMASVAAGFWGSAACCTHPKLYRTGSLKLGRGRSPPRMLSGRRCSGVSGLGGGAVSPGPVSAEVVERGGAAGEASRELFEACRSGDLERVRKLVTAENVNSRDTAGRKSTPLHFAAGFGRKDVVDFLLQNGANVHARDDGGLISLHNACSFGHAEVVSLLLHHGAEANARDNWNYTPLHEAAIKGKIDVCIGTNNSKRPIPNPKAQGSDPLVHRGELQHVAVAELGSYKQAHTSSPPLTLGNSRVVEGPAPLKELGSRAQAMRGVLLQHGAEPTIRNTDGRTALDLAEPSAKAVLTGEYRKDELLESARSGNEEKLMALLTPLNVNCHATSTSTPLHLAAGYNRIKTVQLLLQHGADVHAKDKGDLVPLHNACSYGHYEVTELLVKHGACVNATDLWQFTPLHEAASKNRVEVCSLLLSYGADPSFLNCHNKSSIDLAPTSQLKERLAYEFRGHSLLQAAREADLLRVKKHLSLETITFKHPHTQDTALHCASASPYPKRKQVCELLLRKGANVNEKTKDMMTPLHLASEKAHNDVIEVLIKHEAKVNAMDHLGQTALHRAAHCGHLQTCRLLLSAGCDPLITSLQGLSPLELGNESVQEILQGGLLIGFHLSEGALIRNSEVDRQLLEASKTGDLETVKKLCTMQNVNCRDVEGRQSTPLHFAAGYNRLAVVQFLLQHGADVHAKDKGGLVPLHNACSYGHYEVAELLVLHGAVVNVADLWKFTPLHEAAAKGKYDICKLLLQVHTHTHTHTEQVKVCCVSTPADTDVQDLLRGDAALLDAAKKGCLARVKKLCTPDNVNCRDTQGRHSTPLHLAAGYNNLEVAEYLLQHGAEVNSQDKGGLIPLHNAASYTGHVDVAALLIKYDACVNATDKWAFTPLHEAAQKGRTQLCALLLAHGADPALRNQEGQSPLDLVTADDVRALLTAAMPPSALPGCYKPQVISVAASASSAPPVAAVVPPLLSSSSSSSSPPQQQLRTTSSAASAASNASNSSSPSPPSSSAFPEMSALLLPAEGSLGAEKKEEGVELSICQFLKNLGLEHLLEIFDREQITLDVLVEMGHHELKEIGINAYGHRHKIIKGVERLISGPQTGRSILIDLAADDKEFQSVEEEMQSTIREHRDGGHAGGVFNRYNLVKIQKVCNKKLWERYTHRRKEVSEENHNHSNERMLFHGSPFVNAIIHKGFDERHAYIGGMFGAGIYFAENSSKRRATSTFTASEAARHGLPAAQRSLLLHLPQFSAMKMAHSPPGHHSVTGRPSVNGLALAEYVIYRGE</sequence>
<evidence type="ECO:0000313" key="1">
    <source>
        <dbReference type="EMBL" id="KAI3365233.1"/>
    </source>
</evidence>
<gene>
    <name evidence="1" type="ORF">L3Q82_010127</name>
</gene>
<name>A0ACB8WCQ3_9TELE</name>
<accession>A0ACB8WCQ3</accession>
<protein>
    <submittedName>
        <fullName evidence="1">Uncharacterized protein</fullName>
    </submittedName>
</protein>
<organism evidence="1 2">
    <name type="scientific">Scortum barcoo</name>
    <name type="common">barcoo grunter</name>
    <dbReference type="NCBI Taxonomy" id="214431"/>
    <lineage>
        <taxon>Eukaryota</taxon>
        <taxon>Metazoa</taxon>
        <taxon>Chordata</taxon>
        <taxon>Craniata</taxon>
        <taxon>Vertebrata</taxon>
        <taxon>Euteleostomi</taxon>
        <taxon>Actinopterygii</taxon>
        <taxon>Neopterygii</taxon>
        <taxon>Teleostei</taxon>
        <taxon>Neoteleostei</taxon>
        <taxon>Acanthomorphata</taxon>
        <taxon>Eupercaria</taxon>
        <taxon>Centrarchiformes</taxon>
        <taxon>Terapontoidei</taxon>
        <taxon>Terapontidae</taxon>
        <taxon>Scortum</taxon>
    </lineage>
</organism>